<dbReference type="Proteomes" id="UP000567179">
    <property type="component" value="Unassembled WGS sequence"/>
</dbReference>
<organism evidence="7 8">
    <name type="scientific">Psilocybe cf. subviscida</name>
    <dbReference type="NCBI Taxonomy" id="2480587"/>
    <lineage>
        <taxon>Eukaryota</taxon>
        <taxon>Fungi</taxon>
        <taxon>Dikarya</taxon>
        <taxon>Basidiomycota</taxon>
        <taxon>Agaricomycotina</taxon>
        <taxon>Agaricomycetes</taxon>
        <taxon>Agaricomycetidae</taxon>
        <taxon>Agaricales</taxon>
        <taxon>Agaricineae</taxon>
        <taxon>Strophariaceae</taxon>
        <taxon>Psilocybe</taxon>
    </lineage>
</organism>
<feature type="region of interest" description="Disordered" evidence="5">
    <location>
        <begin position="721"/>
        <end position="743"/>
    </location>
</feature>
<evidence type="ECO:0000256" key="4">
    <source>
        <dbReference type="SAM" id="Coils"/>
    </source>
</evidence>
<dbReference type="EMBL" id="JAACJJ010000028">
    <property type="protein sequence ID" value="KAF5320694.1"/>
    <property type="molecule type" value="Genomic_DNA"/>
</dbReference>
<dbReference type="InterPro" id="IPR009071">
    <property type="entry name" value="HMG_box_dom"/>
</dbReference>
<comment type="caution">
    <text evidence="7">The sequence shown here is derived from an EMBL/GenBank/DDBJ whole genome shotgun (WGS) entry which is preliminary data.</text>
</comment>
<dbReference type="Pfam" id="PF00505">
    <property type="entry name" value="HMG_box"/>
    <property type="match status" value="1"/>
</dbReference>
<dbReference type="GO" id="GO:0000981">
    <property type="term" value="F:DNA-binding transcription factor activity, RNA polymerase II-specific"/>
    <property type="evidence" value="ECO:0007669"/>
    <property type="project" value="TreeGrafter"/>
</dbReference>
<dbReference type="Gene3D" id="1.10.30.10">
    <property type="entry name" value="High mobility group box domain"/>
    <property type="match status" value="1"/>
</dbReference>
<keyword evidence="2 3" id="KW-0539">Nucleus</keyword>
<feature type="compositionally biased region" description="Polar residues" evidence="5">
    <location>
        <begin position="27"/>
        <end position="61"/>
    </location>
</feature>
<dbReference type="OrthoDB" id="6247875at2759"/>
<feature type="region of interest" description="Disordered" evidence="5">
    <location>
        <begin position="1"/>
        <end position="94"/>
    </location>
</feature>
<dbReference type="GO" id="GO:0005634">
    <property type="term" value="C:nucleus"/>
    <property type="evidence" value="ECO:0007669"/>
    <property type="project" value="UniProtKB-UniRule"/>
</dbReference>
<evidence type="ECO:0000256" key="2">
    <source>
        <dbReference type="ARBA" id="ARBA00023242"/>
    </source>
</evidence>
<dbReference type="CDD" id="cd01389">
    <property type="entry name" value="HMG-box_ROX1-like"/>
    <property type="match status" value="1"/>
</dbReference>
<reference evidence="7 8" key="1">
    <citation type="journal article" date="2020" name="ISME J.">
        <title>Uncovering the hidden diversity of litter-decomposition mechanisms in mushroom-forming fungi.</title>
        <authorList>
            <person name="Floudas D."/>
            <person name="Bentzer J."/>
            <person name="Ahren D."/>
            <person name="Johansson T."/>
            <person name="Persson P."/>
            <person name="Tunlid A."/>
        </authorList>
    </citation>
    <scope>NUCLEOTIDE SEQUENCE [LARGE SCALE GENOMIC DNA]</scope>
    <source>
        <strain evidence="7 8">CBS 101986</strain>
    </source>
</reference>
<feature type="domain" description="HMG box" evidence="6">
    <location>
        <begin position="94"/>
        <end position="163"/>
    </location>
</feature>
<feature type="compositionally biased region" description="Polar residues" evidence="5">
    <location>
        <begin position="307"/>
        <end position="318"/>
    </location>
</feature>
<proteinExistence type="predicted"/>
<dbReference type="PROSITE" id="PS50118">
    <property type="entry name" value="HMG_BOX_2"/>
    <property type="match status" value="1"/>
</dbReference>
<feature type="compositionally biased region" description="Acidic residues" evidence="5">
    <location>
        <begin position="1"/>
        <end position="12"/>
    </location>
</feature>
<feature type="region of interest" description="Disordered" evidence="5">
    <location>
        <begin position="1356"/>
        <end position="1375"/>
    </location>
</feature>
<accession>A0A8H5BCG8</accession>
<keyword evidence="4" id="KW-0175">Coiled coil</keyword>
<feature type="compositionally biased region" description="Polar residues" evidence="5">
    <location>
        <begin position="72"/>
        <end position="83"/>
    </location>
</feature>
<keyword evidence="1 3" id="KW-0238">DNA-binding</keyword>
<evidence type="ECO:0000256" key="5">
    <source>
        <dbReference type="SAM" id="MobiDB-lite"/>
    </source>
</evidence>
<keyword evidence="8" id="KW-1185">Reference proteome</keyword>
<feature type="coiled-coil region" evidence="4">
    <location>
        <begin position="854"/>
        <end position="1044"/>
    </location>
</feature>
<evidence type="ECO:0000313" key="7">
    <source>
        <dbReference type="EMBL" id="KAF5320694.1"/>
    </source>
</evidence>
<feature type="DNA-binding region" description="HMG box" evidence="3">
    <location>
        <begin position="94"/>
        <end position="163"/>
    </location>
</feature>
<feature type="region of interest" description="Disordered" evidence="5">
    <location>
        <begin position="175"/>
        <end position="224"/>
    </location>
</feature>
<evidence type="ECO:0000313" key="8">
    <source>
        <dbReference type="Proteomes" id="UP000567179"/>
    </source>
</evidence>
<dbReference type="PANTHER" id="PTHR45789">
    <property type="entry name" value="FI18025P1"/>
    <property type="match status" value="1"/>
</dbReference>
<dbReference type="GO" id="GO:0000978">
    <property type="term" value="F:RNA polymerase II cis-regulatory region sequence-specific DNA binding"/>
    <property type="evidence" value="ECO:0007669"/>
    <property type="project" value="TreeGrafter"/>
</dbReference>
<protein>
    <recommendedName>
        <fullName evidence="6">HMG box domain-containing protein</fullName>
    </recommendedName>
</protein>
<gene>
    <name evidence="7" type="ORF">D9619_002174</name>
</gene>
<feature type="compositionally biased region" description="Polar residues" evidence="5">
    <location>
        <begin position="437"/>
        <end position="446"/>
    </location>
</feature>
<sequence length="1417" mass="155886">MPLDSDDCEEEGMPPPPDNDSRRPIYTFSSGMTPLSFSSTLAPIAPTQDNSPQPSFASSRVSDFVNLDDSAPSISMPTASSSRPHGKRRDPSYIPRPPNAFILFRCAFIKEQNVPGKVEGNHSRLSKIIGLCWKQLPPEEKEKWEAKAIVAQAEHRAHYPDWRFRPGANAMAKLKIKEAGPSARRRSVRSKAPKDNEDAGEQVDTSATEPKGKGKTKAAASHTVSLEETRCAKIAGFVAEGIKGEELEEAVKQWEGDHSVPRSSIQKPAATKSKARKPKASPAHSRTHSTASITLAFPTAPPISEAQELSTPVSMQDTLSHRLDPGTPHLPPQDDENGVNSGLSGVPLTHMFKRATSAPPPDSRVPLQSPGSEPSDASVDEFPPTSAEPSPVVDTTFKPPVLQGAPTRTHNHTHGRRDTISFPLPTIAETNQISFASPQPLTWQEAESQRRYDEAQHHDSWSWQQAPQVEKSDSFGYSAAQHPGPQQPGRIDLPSQGMSYETPQGGSRFDQGYLEQYGSYYVNEKAEPGQPEWTNMADSGRQGICIAVEDPYEDDCVPGPGLGINVPPPSIHVPLSSGSDYYYAQMSPHKTPPFASSSFSTLRDWAGEYKDQPSLSESPAWPNSVPQSPMSGAWYSNPENIAPWGSQQPPLQHPTVAHGAEDWDRLEYRTSSSFNLPVEPMRQSFHIPPSSSIMMHTLRFLSKSRSKGKSNKNLQSTPSLVSLAEEQSDSVHPLPTTKPYIPSTLATSVTRTEAGTNSSLESFSDGVAQSFYTTPPRSTAQSQLESEVEKEEVVDDTDYAVVRPVDEKHHDGEWTQLELAPPAEDSMEKRLQQEVDAAIRKTLDETEVRIHAMEQRYEEDATALKEESIAARKQTQLLERALDRDKQRFEDERESTRKQIQGLEAALNGARNEIAHERQSAKDRIRSLEENLAQARQESASKSEVISKLRSTVTNLQSEVDYLSSQNISLTDEASAMERRLADETQRLQRVLDDEKSGHSQRVQGLHNEIKALEKKNNEQKFTILELEDTMAHVEEEARTVRTTNKDLRSILARYEGKMTEDKAVIDEKNGRIDMLSRSSTYMTAELVQLQETVNASNRQNSMLVDQLRQQSSDILAAKGLNRPNGHAAKIGRGFQGGNTIRVDAAIRTANLLNEEVFQICASMTDQLEDIAKRFVVDDGGRLAMAENLKPLLGTELVRYLQRQAQEASPAAESKLAIIQVALQGCLIACCTRIITSWYPNDWEYGDFLAALYERIRGALGDGAAAGWRETTMKCCARPSDSGVISKLTTYLAKHVEGTLSVSGWSKQENIEKTMNAALPKLREIATLAARLSGLISTGAVGELEGRVVKPGAVFDPMTMENHDRPIGGGRRSGKEATVEQHVVCTIALGLSTNDTANAGLAVIHLKPQVVLHGSLM</sequence>
<evidence type="ECO:0000259" key="6">
    <source>
        <dbReference type="PROSITE" id="PS50118"/>
    </source>
</evidence>
<feature type="compositionally biased region" description="Basic and acidic residues" evidence="5">
    <location>
        <begin position="447"/>
        <end position="459"/>
    </location>
</feature>
<dbReference type="CDD" id="cd06503">
    <property type="entry name" value="ATP-synt_Fo_b"/>
    <property type="match status" value="1"/>
</dbReference>
<dbReference type="SMART" id="SM00398">
    <property type="entry name" value="HMG"/>
    <property type="match status" value="1"/>
</dbReference>
<evidence type="ECO:0000256" key="3">
    <source>
        <dbReference type="PROSITE-ProRule" id="PRU00267"/>
    </source>
</evidence>
<feature type="region of interest" description="Disordered" evidence="5">
    <location>
        <begin position="437"/>
        <end position="459"/>
    </location>
</feature>
<feature type="region of interest" description="Disordered" evidence="5">
    <location>
        <begin position="306"/>
        <end position="392"/>
    </location>
</feature>
<name>A0A8H5BCG8_9AGAR</name>
<dbReference type="InterPro" id="IPR036910">
    <property type="entry name" value="HMG_box_dom_sf"/>
</dbReference>
<dbReference type="PANTHER" id="PTHR45789:SF2">
    <property type="entry name" value="FI18025P1"/>
    <property type="match status" value="1"/>
</dbReference>
<feature type="region of interest" description="Disordered" evidence="5">
    <location>
        <begin position="253"/>
        <end position="292"/>
    </location>
</feature>
<dbReference type="SUPFAM" id="SSF47095">
    <property type="entry name" value="HMG-box"/>
    <property type="match status" value="1"/>
</dbReference>
<dbReference type="InterPro" id="IPR051356">
    <property type="entry name" value="SOX/SOX-like_TF"/>
</dbReference>
<evidence type="ECO:0000256" key="1">
    <source>
        <dbReference type="ARBA" id="ARBA00023125"/>
    </source>
</evidence>